<evidence type="ECO:0000259" key="4">
    <source>
        <dbReference type="PROSITE" id="PS51077"/>
    </source>
</evidence>
<dbReference type="Pfam" id="PF09339">
    <property type="entry name" value="HTH_IclR"/>
    <property type="match status" value="1"/>
</dbReference>
<sequence>MTKKLIVQGVNSVDIAVSVLESVTALGGNARASDIAKHSGLSKSRLHKYLVSLCRSQMLYQEQETSRYSLGSKLLALAAAAGKQQTLATIINNALCELRDELNYSTGWAVRQGGNILLTRYNRSHKNIDIDYLENTLIPMNASAAGYAYQAFDGSITPLLEAKELEKIRQQGYAVRYNVTEGIPGARAIACPIFSQDNVLLGMAITMGFIPDDPAEIVRLADHLMAKVKTIPL</sequence>
<dbReference type="GO" id="GO:0003700">
    <property type="term" value="F:DNA-binding transcription factor activity"/>
    <property type="evidence" value="ECO:0007669"/>
    <property type="project" value="TreeGrafter"/>
</dbReference>
<dbReference type="InterPro" id="IPR036390">
    <property type="entry name" value="WH_DNA-bd_sf"/>
</dbReference>
<dbReference type="Pfam" id="PF01614">
    <property type="entry name" value="IclR_C"/>
    <property type="match status" value="1"/>
</dbReference>
<proteinExistence type="predicted"/>
<evidence type="ECO:0000313" key="6">
    <source>
        <dbReference type="EMBL" id="MDQ9126529.1"/>
    </source>
</evidence>
<evidence type="ECO:0000256" key="1">
    <source>
        <dbReference type="ARBA" id="ARBA00023015"/>
    </source>
</evidence>
<organism evidence="6 7">
    <name type="scientific">Serratia fonticola</name>
    <dbReference type="NCBI Taxonomy" id="47917"/>
    <lineage>
        <taxon>Bacteria</taxon>
        <taxon>Pseudomonadati</taxon>
        <taxon>Pseudomonadota</taxon>
        <taxon>Gammaproteobacteria</taxon>
        <taxon>Enterobacterales</taxon>
        <taxon>Yersiniaceae</taxon>
        <taxon>Serratia</taxon>
    </lineage>
</organism>
<dbReference type="SUPFAM" id="SSF55781">
    <property type="entry name" value="GAF domain-like"/>
    <property type="match status" value="1"/>
</dbReference>
<feature type="domain" description="IclR-ED" evidence="5">
    <location>
        <begin position="73"/>
        <end position="233"/>
    </location>
</feature>
<name>A0AAJ1YEI7_SERFO</name>
<dbReference type="InterPro" id="IPR036388">
    <property type="entry name" value="WH-like_DNA-bd_sf"/>
</dbReference>
<dbReference type="GO" id="GO:0045892">
    <property type="term" value="P:negative regulation of DNA-templated transcription"/>
    <property type="evidence" value="ECO:0007669"/>
    <property type="project" value="TreeGrafter"/>
</dbReference>
<dbReference type="Gene3D" id="1.10.10.10">
    <property type="entry name" value="Winged helix-like DNA-binding domain superfamily/Winged helix DNA-binding domain"/>
    <property type="match status" value="1"/>
</dbReference>
<dbReference type="InterPro" id="IPR005471">
    <property type="entry name" value="Tscrpt_reg_IclR_N"/>
</dbReference>
<feature type="domain" description="HTH iclR-type" evidence="4">
    <location>
        <begin position="10"/>
        <end position="72"/>
    </location>
</feature>
<dbReference type="RefSeq" id="WP_309047166.1">
    <property type="nucleotide sequence ID" value="NZ_JAVIGA010000007.1"/>
</dbReference>
<evidence type="ECO:0000256" key="3">
    <source>
        <dbReference type="ARBA" id="ARBA00023163"/>
    </source>
</evidence>
<reference evidence="6" key="1">
    <citation type="submission" date="2023-08" db="EMBL/GenBank/DDBJ databases">
        <title>The Comparative Genomic Analysis of Yersiniaceae from Polar Regions.</title>
        <authorList>
            <person name="Goncharov A."/>
            <person name="Aslanov B."/>
            <person name="Kolodzhieva V."/>
            <person name="Azarov D."/>
            <person name="Mochov A."/>
            <person name="Lebedeva E."/>
        </authorList>
    </citation>
    <scope>NUCLEOTIDE SEQUENCE</scope>
    <source>
        <strain evidence="6">Vf</strain>
    </source>
</reference>
<keyword evidence="1" id="KW-0805">Transcription regulation</keyword>
<dbReference type="Proteomes" id="UP001224622">
    <property type="component" value="Unassembled WGS sequence"/>
</dbReference>
<dbReference type="GO" id="GO:0003677">
    <property type="term" value="F:DNA binding"/>
    <property type="evidence" value="ECO:0007669"/>
    <property type="project" value="UniProtKB-KW"/>
</dbReference>
<dbReference type="PANTHER" id="PTHR30136">
    <property type="entry name" value="HELIX-TURN-HELIX TRANSCRIPTIONAL REGULATOR, ICLR FAMILY"/>
    <property type="match status" value="1"/>
</dbReference>
<dbReference type="SMART" id="SM00346">
    <property type="entry name" value="HTH_ICLR"/>
    <property type="match status" value="1"/>
</dbReference>
<accession>A0AAJ1YEI7</accession>
<dbReference type="PROSITE" id="PS51077">
    <property type="entry name" value="HTH_ICLR"/>
    <property type="match status" value="1"/>
</dbReference>
<gene>
    <name evidence="6" type="ORF">RDT67_08805</name>
</gene>
<dbReference type="PROSITE" id="PS51078">
    <property type="entry name" value="ICLR_ED"/>
    <property type="match status" value="1"/>
</dbReference>
<dbReference type="SUPFAM" id="SSF46785">
    <property type="entry name" value="Winged helix' DNA-binding domain"/>
    <property type="match status" value="1"/>
</dbReference>
<dbReference type="EMBL" id="JAVIGA010000007">
    <property type="protein sequence ID" value="MDQ9126529.1"/>
    <property type="molecule type" value="Genomic_DNA"/>
</dbReference>
<evidence type="ECO:0000259" key="5">
    <source>
        <dbReference type="PROSITE" id="PS51078"/>
    </source>
</evidence>
<dbReference type="Gene3D" id="3.30.450.40">
    <property type="match status" value="1"/>
</dbReference>
<evidence type="ECO:0000313" key="7">
    <source>
        <dbReference type="Proteomes" id="UP001224622"/>
    </source>
</evidence>
<dbReference type="InterPro" id="IPR014757">
    <property type="entry name" value="Tscrpt_reg_IclR_C"/>
</dbReference>
<dbReference type="AlphaFoldDB" id="A0AAJ1YEI7"/>
<dbReference type="InterPro" id="IPR050707">
    <property type="entry name" value="HTH_MetabolicPath_Reg"/>
</dbReference>
<comment type="caution">
    <text evidence="6">The sequence shown here is derived from an EMBL/GenBank/DDBJ whole genome shotgun (WGS) entry which is preliminary data.</text>
</comment>
<keyword evidence="2" id="KW-0238">DNA-binding</keyword>
<dbReference type="PANTHER" id="PTHR30136:SF8">
    <property type="entry name" value="TRANSCRIPTIONAL REGULATORY PROTEIN"/>
    <property type="match status" value="1"/>
</dbReference>
<dbReference type="InterPro" id="IPR029016">
    <property type="entry name" value="GAF-like_dom_sf"/>
</dbReference>
<keyword evidence="3" id="KW-0804">Transcription</keyword>
<evidence type="ECO:0000256" key="2">
    <source>
        <dbReference type="ARBA" id="ARBA00023125"/>
    </source>
</evidence>
<protein>
    <submittedName>
        <fullName evidence="6">Helix-turn-helix domain-containing protein</fullName>
    </submittedName>
</protein>